<evidence type="ECO:0000313" key="5">
    <source>
        <dbReference type="EMBL" id="MBA6412169.1"/>
    </source>
</evidence>
<dbReference type="PANTHER" id="PTHR34874">
    <property type="entry name" value="PROTEIN YCHN"/>
    <property type="match status" value="1"/>
</dbReference>
<accession>A0A7W2TUJ5</accession>
<evidence type="ECO:0000256" key="3">
    <source>
        <dbReference type="ARBA" id="ARBA00022490"/>
    </source>
</evidence>
<dbReference type="GO" id="GO:0016783">
    <property type="term" value="F:sulfurtransferase activity"/>
    <property type="evidence" value="ECO:0007669"/>
    <property type="project" value="InterPro"/>
</dbReference>
<comment type="caution">
    <text evidence="5">The sequence shown here is derived from an EMBL/GenBank/DDBJ whole genome shotgun (WGS) entry which is preliminary data.</text>
</comment>
<dbReference type="InterPro" id="IPR027396">
    <property type="entry name" value="DsrEFH-like"/>
</dbReference>
<organism evidence="5 6">
    <name type="scientific">Sediminihaliea albiluteola</name>
    <dbReference type="NCBI Taxonomy" id="2758564"/>
    <lineage>
        <taxon>Bacteria</taxon>
        <taxon>Pseudomonadati</taxon>
        <taxon>Pseudomonadota</taxon>
        <taxon>Gammaproteobacteria</taxon>
        <taxon>Cellvibrionales</taxon>
        <taxon>Halieaceae</taxon>
        <taxon>Sediminihaliea</taxon>
    </lineage>
</organism>
<sequence length="132" mass="13960">MNYALLVLASPASGLSNLSALRFAEAALARGHKIHRVFFLDQGTSSGLATSVYPQGEADPVALWAELGERHNLDLVLCISSALKRGLLDASEAARYERQAQTLHPAFSLGGLGLLVEATAEVDRLLTFGGPS</sequence>
<dbReference type="SUPFAM" id="SSF75169">
    <property type="entry name" value="DsrEFH-like"/>
    <property type="match status" value="1"/>
</dbReference>
<dbReference type="NCBIfam" id="NF001237">
    <property type="entry name" value="PRK00207.1"/>
    <property type="match status" value="1"/>
</dbReference>
<dbReference type="NCBIfam" id="TIGR03012">
    <property type="entry name" value="sulf_tusD_dsrE"/>
    <property type="match status" value="1"/>
</dbReference>
<comment type="similarity">
    <text evidence="2">Belongs to the DsrE/TusD family.</text>
</comment>
<comment type="subcellular location">
    <subcellularLocation>
        <location evidence="1">Cytoplasm</location>
    </subcellularLocation>
</comment>
<protein>
    <submittedName>
        <fullName evidence="5">Sulfurtransferase complex subunit TusD</fullName>
        <ecNumber evidence="5">2.8.1.-</ecNumber>
    </submittedName>
</protein>
<evidence type="ECO:0000256" key="2">
    <source>
        <dbReference type="ARBA" id="ARBA00007067"/>
    </source>
</evidence>
<dbReference type="Proteomes" id="UP000539350">
    <property type="component" value="Unassembled WGS sequence"/>
</dbReference>
<gene>
    <name evidence="5" type="primary">tusD</name>
    <name evidence="5" type="ORF">H2508_03500</name>
</gene>
<proteinExistence type="inferred from homology"/>
<dbReference type="AlphaFoldDB" id="A0A7W2TUJ5"/>
<dbReference type="GO" id="GO:0002143">
    <property type="term" value="P:tRNA wobble position uridine thiolation"/>
    <property type="evidence" value="ECO:0007669"/>
    <property type="project" value="TreeGrafter"/>
</dbReference>
<dbReference type="Pfam" id="PF02635">
    <property type="entry name" value="DsrE"/>
    <property type="match status" value="1"/>
</dbReference>
<keyword evidence="6" id="KW-1185">Reference proteome</keyword>
<dbReference type="EMBL" id="JACFXU010000013">
    <property type="protein sequence ID" value="MBA6412169.1"/>
    <property type="molecule type" value="Genomic_DNA"/>
</dbReference>
<dbReference type="PANTHER" id="PTHR34874:SF3">
    <property type="entry name" value="SULFURTRANSFERASE TUSD"/>
    <property type="match status" value="1"/>
</dbReference>
<reference evidence="5 6" key="1">
    <citation type="submission" date="2020-07" db="EMBL/GenBank/DDBJ databases">
        <title>Halieaceae bacterium, F7430, whole genome shotgun sequencing project.</title>
        <authorList>
            <person name="Jiang S."/>
            <person name="Liu Z.W."/>
            <person name="Du Z.J."/>
        </authorList>
    </citation>
    <scope>NUCLEOTIDE SEQUENCE [LARGE SCALE GENOMIC DNA]</scope>
    <source>
        <strain evidence="5 6">F7430</strain>
    </source>
</reference>
<evidence type="ECO:0000313" key="6">
    <source>
        <dbReference type="Proteomes" id="UP000539350"/>
    </source>
</evidence>
<name>A0A7W2TUJ5_9GAMM</name>
<keyword evidence="4 5" id="KW-0808">Transferase</keyword>
<evidence type="ECO:0000256" key="4">
    <source>
        <dbReference type="ARBA" id="ARBA00022679"/>
    </source>
</evidence>
<dbReference type="InterPro" id="IPR003787">
    <property type="entry name" value="Sulphur_relay_DsrE/F-like"/>
</dbReference>
<evidence type="ECO:0000256" key="1">
    <source>
        <dbReference type="ARBA" id="ARBA00004496"/>
    </source>
</evidence>
<dbReference type="InterPro" id="IPR017463">
    <property type="entry name" value="Sulphur_relay_TusD/DsrE"/>
</dbReference>
<dbReference type="EC" id="2.8.1.-" evidence="5"/>
<dbReference type="GO" id="GO:0097163">
    <property type="term" value="F:sulfur carrier activity"/>
    <property type="evidence" value="ECO:0007669"/>
    <property type="project" value="TreeGrafter"/>
</dbReference>
<keyword evidence="3" id="KW-0963">Cytoplasm</keyword>
<dbReference type="Gene3D" id="3.40.1260.10">
    <property type="entry name" value="DsrEFH-like"/>
    <property type="match status" value="1"/>
</dbReference>
<dbReference type="GO" id="GO:1990228">
    <property type="term" value="C:sulfurtransferase complex"/>
    <property type="evidence" value="ECO:0007669"/>
    <property type="project" value="TreeGrafter"/>
</dbReference>
<dbReference type="RefSeq" id="WP_182168986.1">
    <property type="nucleotide sequence ID" value="NZ_JACFXU010000013.1"/>
</dbReference>